<reference evidence="2" key="5">
    <citation type="journal article" date="2021" name="G3 (Bethesda)">
        <title>Aegilops tauschii genome assembly Aet v5.0 features greater sequence contiguity and improved annotation.</title>
        <authorList>
            <person name="Wang L."/>
            <person name="Zhu T."/>
            <person name="Rodriguez J.C."/>
            <person name="Deal K.R."/>
            <person name="Dubcovsky J."/>
            <person name="McGuire P.E."/>
            <person name="Lux T."/>
            <person name="Spannagl M."/>
            <person name="Mayer K.F.X."/>
            <person name="Baldrich P."/>
            <person name="Meyers B.C."/>
            <person name="Huo N."/>
            <person name="Gu Y.Q."/>
            <person name="Zhou H."/>
            <person name="Devos K.M."/>
            <person name="Bennetzen J.L."/>
            <person name="Unver T."/>
            <person name="Budak H."/>
            <person name="Gulick P.J."/>
            <person name="Galiba G."/>
            <person name="Kalapos B."/>
            <person name="Nelson D.R."/>
            <person name="Li P."/>
            <person name="You F.M."/>
            <person name="Luo M.C."/>
            <person name="Dvorak J."/>
        </authorList>
    </citation>
    <scope>NUCLEOTIDE SEQUENCE [LARGE SCALE GENOMIC DNA]</scope>
    <source>
        <strain evidence="2">cv. AL8/78</strain>
    </source>
</reference>
<reference evidence="2" key="4">
    <citation type="submission" date="2019-03" db="UniProtKB">
        <authorList>
            <consortium name="EnsemblPlants"/>
        </authorList>
    </citation>
    <scope>IDENTIFICATION</scope>
</reference>
<name>A0A453ID83_AEGTS</name>
<evidence type="ECO:0000313" key="2">
    <source>
        <dbReference type="EnsemblPlants" id="AET4Gv20525500.6"/>
    </source>
</evidence>
<feature type="region of interest" description="Disordered" evidence="1">
    <location>
        <begin position="1"/>
        <end position="156"/>
    </location>
</feature>
<dbReference type="AlphaFoldDB" id="A0A453ID83"/>
<dbReference type="Gramene" id="AET4Gv20525500.6">
    <property type="protein sequence ID" value="AET4Gv20525500.6"/>
    <property type="gene ID" value="AET4Gv20525500"/>
</dbReference>
<organism evidence="2 3">
    <name type="scientific">Aegilops tauschii subsp. strangulata</name>
    <name type="common">Goatgrass</name>
    <dbReference type="NCBI Taxonomy" id="200361"/>
    <lineage>
        <taxon>Eukaryota</taxon>
        <taxon>Viridiplantae</taxon>
        <taxon>Streptophyta</taxon>
        <taxon>Embryophyta</taxon>
        <taxon>Tracheophyta</taxon>
        <taxon>Spermatophyta</taxon>
        <taxon>Magnoliopsida</taxon>
        <taxon>Liliopsida</taxon>
        <taxon>Poales</taxon>
        <taxon>Poaceae</taxon>
        <taxon>BOP clade</taxon>
        <taxon>Pooideae</taxon>
        <taxon>Triticodae</taxon>
        <taxon>Triticeae</taxon>
        <taxon>Triticinae</taxon>
        <taxon>Aegilops</taxon>
    </lineage>
</organism>
<protein>
    <submittedName>
        <fullName evidence="2">Uncharacterized protein</fullName>
    </submittedName>
</protein>
<dbReference type="Proteomes" id="UP000015105">
    <property type="component" value="Chromosome 4D"/>
</dbReference>
<reference evidence="2" key="3">
    <citation type="journal article" date="2017" name="Nature">
        <title>Genome sequence of the progenitor of the wheat D genome Aegilops tauschii.</title>
        <authorList>
            <person name="Luo M.C."/>
            <person name="Gu Y.Q."/>
            <person name="Puiu D."/>
            <person name="Wang H."/>
            <person name="Twardziok S.O."/>
            <person name="Deal K.R."/>
            <person name="Huo N."/>
            <person name="Zhu T."/>
            <person name="Wang L."/>
            <person name="Wang Y."/>
            <person name="McGuire P.E."/>
            <person name="Liu S."/>
            <person name="Long H."/>
            <person name="Ramasamy R.K."/>
            <person name="Rodriguez J.C."/>
            <person name="Van S.L."/>
            <person name="Yuan L."/>
            <person name="Wang Z."/>
            <person name="Xia Z."/>
            <person name="Xiao L."/>
            <person name="Anderson O.D."/>
            <person name="Ouyang S."/>
            <person name="Liang Y."/>
            <person name="Zimin A.V."/>
            <person name="Pertea G."/>
            <person name="Qi P."/>
            <person name="Bennetzen J.L."/>
            <person name="Dai X."/>
            <person name="Dawson M.W."/>
            <person name="Muller H.G."/>
            <person name="Kugler K."/>
            <person name="Rivarola-Duarte L."/>
            <person name="Spannagl M."/>
            <person name="Mayer K.F.X."/>
            <person name="Lu F.H."/>
            <person name="Bevan M.W."/>
            <person name="Leroy P."/>
            <person name="Li P."/>
            <person name="You F.M."/>
            <person name="Sun Q."/>
            <person name="Liu Z."/>
            <person name="Lyons E."/>
            <person name="Wicker T."/>
            <person name="Salzberg S.L."/>
            <person name="Devos K.M."/>
            <person name="Dvorak J."/>
        </authorList>
    </citation>
    <scope>NUCLEOTIDE SEQUENCE [LARGE SCALE GENOMIC DNA]</scope>
    <source>
        <strain evidence="2">cv. AL8/78</strain>
    </source>
</reference>
<feature type="compositionally biased region" description="Basic and acidic residues" evidence="1">
    <location>
        <begin position="42"/>
        <end position="53"/>
    </location>
</feature>
<feature type="compositionally biased region" description="Basic residues" evidence="1">
    <location>
        <begin position="139"/>
        <end position="156"/>
    </location>
</feature>
<feature type="compositionally biased region" description="Basic and acidic residues" evidence="1">
    <location>
        <begin position="80"/>
        <end position="93"/>
    </location>
</feature>
<feature type="compositionally biased region" description="Basic and acidic residues" evidence="1">
    <location>
        <begin position="13"/>
        <end position="27"/>
    </location>
</feature>
<proteinExistence type="predicted"/>
<feature type="compositionally biased region" description="Basic residues" evidence="1">
    <location>
        <begin position="28"/>
        <end position="38"/>
    </location>
</feature>
<evidence type="ECO:0000256" key="1">
    <source>
        <dbReference type="SAM" id="MobiDB-lite"/>
    </source>
</evidence>
<keyword evidence="3" id="KW-1185">Reference proteome</keyword>
<sequence>GDQDLHSVLLDLGTRRDAGGGDEEGRRLRPRRRGHRLAGARDAARGGAREDARGAGARGPPGHHGEPAGRGRRHPVRLPDAVRHDGGADEGLLRLHRRPLAGTEPLGQARGRLLRDGHPGRRAGDHGSHGRDAADAPRHAVRAGRVHARRRHVRHGRGQGWQPVRCRHLRWSRWQQGAQRCRARPRGAPGFISTTQSLQDDLTHHFQWSRFT</sequence>
<reference evidence="3" key="1">
    <citation type="journal article" date="2014" name="Science">
        <title>Ancient hybridizations among the ancestral genomes of bread wheat.</title>
        <authorList>
            <consortium name="International Wheat Genome Sequencing Consortium,"/>
            <person name="Marcussen T."/>
            <person name="Sandve S.R."/>
            <person name="Heier L."/>
            <person name="Spannagl M."/>
            <person name="Pfeifer M."/>
            <person name="Jakobsen K.S."/>
            <person name="Wulff B.B."/>
            <person name="Steuernagel B."/>
            <person name="Mayer K.F."/>
            <person name="Olsen O.A."/>
        </authorList>
    </citation>
    <scope>NUCLEOTIDE SEQUENCE [LARGE SCALE GENOMIC DNA]</scope>
    <source>
        <strain evidence="3">cv. AL8/78</strain>
    </source>
</reference>
<evidence type="ECO:0000313" key="3">
    <source>
        <dbReference type="Proteomes" id="UP000015105"/>
    </source>
</evidence>
<reference evidence="3" key="2">
    <citation type="journal article" date="2017" name="Nat. Plants">
        <title>The Aegilops tauschii genome reveals multiple impacts of transposons.</title>
        <authorList>
            <person name="Zhao G."/>
            <person name="Zou C."/>
            <person name="Li K."/>
            <person name="Wang K."/>
            <person name="Li T."/>
            <person name="Gao L."/>
            <person name="Zhang X."/>
            <person name="Wang H."/>
            <person name="Yang Z."/>
            <person name="Liu X."/>
            <person name="Jiang W."/>
            <person name="Mao L."/>
            <person name="Kong X."/>
            <person name="Jiao Y."/>
            <person name="Jia J."/>
        </authorList>
    </citation>
    <scope>NUCLEOTIDE SEQUENCE [LARGE SCALE GENOMIC DNA]</scope>
    <source>
        <strain evidence="3">cv. AL8/78</strain>
    </source>
</reference>
<accession>A0A453ID83</accession>
<dbReference type="EnsemblPlants" id="AET4Gv20525500.6">
    <property type="protein sequence ID" value="AET4Gv20525500.6"/>
    <property type="gene ID" value="AET4Gv20525500"/>
</dbReference>
<feature type="compositionally biased region" description="Basic and acidic residues" evidence="1">
    <location>
        <begin position="113"/>
        <end position="138"/>
    </location>
</feature>